<reference evidence="1 2" key="1">
    <citation type="submission" date="2018-10" db="EMBL/GenBank/DDBJ databases">
        <title>Butyricimonas faecalis sp. nov., isolated from human faeces and emended description of the genus Butyricimonas.</title>
        <authorList>
            <person name="Le Roy T."/>
            <person name="Van der Smissen P."/>
            <person name="Paquot A."/>
            <person name="Delzenne N."/>
            <person name="Muccioli G."/>
            <person name="Collet J.-F."/>
            <person name="Cani P.D."/>
        </authorList>
    </citation>
    <scope>NUCLEOTIDE SEQUENCE [LARGE SCALE GENOMIC DNA]</scope>
    <source>
        <strain evidence="1 2">H184</strain>
    </source>
</reference>
<keyword evidence="2" id="KW-1185">Reference proteome</keyword>
<evidence type="ECO:0000313" key="2">
    <source>
        <dbReference type="Proteomes" id="UP000270673"/>
    </source>
</evidence>
<evidence type="ECO:0000313" key="1">
    <source>
        <dbReference type="EMBL" id="AZS28687.1"/>
    </source>
</evidence>
<accession>A0A3Q9ILL3</accession>
<dbReference type="Proteomes" id="UP000270673">
    <property type="component" value="Chromosome"/>
</dbReference>
<protein>
    <submittedName>
        <fullName evidence="1">Uncharacterized protein</fullName>
    </submittedName>
</protein>
<sequence length="201" mass="24167">MKARDRIILLLFPCFFLGNIIVRGNAQELRDSIEVKQPLIFDNWCVDGFELLGDSKRISFKIYVDRANSSNQSLEIVYGKNDVSKYIDIDSTSTQDIFYVVHSLDYYFLQNEEVITFFYFTKDKLGGLEPFKLFLVIIYKGHVYKYWGIIPQHPDWGWNDYYEFHADSKLRNNSIIIYEKMMEHWNYAIKRYKQIFYNDYK</sequence>
<name>A0A3Q9ILL3_9BACT</name>
<dbReference type="RefSeq" id="WP_106624865.1">
    <property type="nucleotide sequence ID" value="NZ_CP032819.1"/>
</dbReference>
<dbReference type="EMBL" id="CP032819">
    <property type="protein sequence ID" value="AZS28687.1"/>
    <property type="molecule type" value="Genomic_DNA"/>
</dbReference>
<dbReference type="KEGG" id="buy:D8S85_03380"/>
<proteinExistence type="predicted"/>
<gene>
    <name evidence="1" type="ORF">D8S85_03380</name>
</gene>
<dbReference type="AlphaFoldDB" id="A0A3Q9ILL3"/>
<organism evidence="1 2">
    <name type="scientific">Butyricimonas faecalis</name>
    <dbReference type="NCBI Taxonomy" id="2093856"/>
    <lineage>
        <taxon>Bacteria</taxon>
        <taxon>Pseudomonadati</taxon>
        <taxon>Bacteroidota</taxon>
        <taxon>Bacteroidia</taxon>
        <taxon>Bacteroidales</taxon>
        <taxon>Odoribacteraceae</taxon>
        <taxon>Butyricimonas</taxon>
    </lineage>
</organism>